<name>C6Y178_PEDHD</name>
<dbReference type="HOGENOM" id="CLU_640400_0_0_10"/>
<keyword evidence="5" id="KW-1185">Reference proteome</keyword>
<proteinExistence type="predicted"/>
<evidence type="ECO:0000259" key="2">
    <source>
        <dbReference type="Pfam" id="PF07632"/>
    </source>
</evidence>
<dbReference type="AlphaFoldDB" id="C6Y178"/>
<dbReference type="InterPro" id="IPR036452">
    <property type="entry name" value="Ribo_hydro-like"/>
</dbReference>
<evidence type="ECO:0000313" key="5">
    <source>
        <dbReference type="Proteomes" id="UP000000852"/>
    </source>
</evidence>
<dbReference type="Pfam" id="PF16586">
    <property type="entry name" value="DUF5060"/>
    <property type="match status" value="1"/>
</dbReference>
<dbReference type="Proteomes" id="UP000000852">
    <property type="component" value="Chromosome"/>
</dbReference>
<keyword evidence="1" id="KW-0732">Signal</keyword>
<accession>C6Y178</accession>
<dbReference type="GO" id="GO:0016799">
    <property type="term" value="F:hydrolase activity, hydrolyzing N-glycosyl compounds"/>
    <property type="evidence" value="ECO:0007669"/>
    <property type="project" value="InterPro"/>
</dbReference>
<evidence type="ECO:0000313" key="4">
    <source>
        <dbReference type="EMBL" id="ACU05005.1"/>
    </source>
</evidence>
<feature type="chain" id="PRO_5002973529" evidence="1">
    <location>
        <begin position="22"/>
        <end position="431"/>
    </location>
</feature>
<dbReference type="SUPFAM" id="SSF53590">
    <property type="entry name" value="Nucleoside hydrolase"/>
    <property type="match status" value="1"/>
</dbReference>
<sequence length="431" mass="48422">MNLKALTSICLFFAASTILTAQQSVPVKPRILISTDIGGTDPDDNQSLTHFLMYSNIFNTEGLISSPSYGNGSKQEILRMIDLYEKDLPKLKKHIKDYPSPDALRKVTKQGRHGAAPYIGYTTATEGSDWIIKCASKKSTQPLWVLVWGGLEDLAQALHDAPEIKSKIKVYWIGGPNKKWSASSYAYIAQNFPDLWFIETNGSYYGFFSDHGVPEKLKGKNYYDNYIQAAGHLGADFKNYYKGEIKMGDTPSLLYMMDGNPADPFKESWGGSFEKLSHSPRIILNHSTTLSDTITVYALLDFQFKGPVIDIPADSACFKMTVKAGIGIQEWDGFYLGNGNYGLKYAAKETEVLSYQISSKIPGFPEQSGQLVVDNIWPGKKRPTDYQLGANWYTDKVDPGLFDGIRQGAKTVLKWRNEAMLDWAKRWEWLR</sequence>
<dbReference type="InterPro" id="IPR032260">
    <property type="entry name" value="DUF5060"/>
</dbReference>
<reference evidence="4 5" key="1">
    <citation type="journal article" date="2009" name="Stand. Genomic Sci.">
        <title>Complete genome sequence of Pedobacter heparinus type strain (HIM 762-3).</title>
        <authorList>
            <person name="Han C."/>
            <person name="Spring S."/>
            <person name="Lapidus A."/>
            <person name="Del Rio T.G."/>
            <person name="Tice H."/>
            <person name="Copeland A."/>
            <person name="Cheng J.F."/>
            <person name="Lucas S."/>
            <person name="Chen F."/>
            <person name="Nolan M."/>
            <person name="Bruce D."/>
            <person name="Goodwin L."/>
            <person name="Pitluck S."/>
            <person name="Ivanova N."/>
            <person name="Mavromatis K."/>
            <person name="Mikhailova N."/>
            <person name="Pati A."/>
            <person name="Chen A."/>
            <person name="Palaniappan K."/>
            <person name="Land M."/>
            <person name="Hauser L."/>
            <person name="Chang Y.J."/>
            <person name="Jeffries C.C."/>
            <person name="Saunders E."/>
            <person name="Chertkov O."/>
            <person name="Brettin T."/>
            <person name="Goker M."/>
            <person name="Rohde M."/>
            <person name="Bristow J."/>
            <person name="Eisen J.A."/>
            <person name="Markowitz V."/>
            <person name="Hugenholtz P."/>
            <person name="Kyrpides N.C."/>
            <person name="Klenk H.P."/>
            <person name="Detter J.C."/>
        </authorList>
    </citation>
    <scope>NUCLEOTIDE SEQUENCE [LARGE SCALE GENOMIC DNA]</scope>
    <source>
        <strain evidence="5">ATCC 13125 / DSM 2366 / CIP 104194 / JCM 7457 / NBRC 12017 / NCIMB 9290 / NRRL B-14731 / HIM 762-3</strain>
    </source>
</reference>
<dbReference type="Pfam" id="PF07632">
    <property type="entry name" value="Sde182_NH-like"/>
    <property type="match status" value="1"/>
</dbReference>
<dbReference type="STRING" id="485917.Phep_2806"/>
<dbReference type="KEGG" id="phe:Phep_2806"/>
<dbReference type="OrthoDB" id="253051at2"/>
<dbReference type="eggNOG" id="COG5297">
    <property type="taxonomic scope" value="Bacteria"/>
</dbReference>
<dbReference type="Gene3D" id="3.90.245.10">
    <property type="entry name" value="Ribonucleoside hydrolase-like"/>
    <property type="match status" value="1"/>
</dbReference>
<protein>
    <submittedName>
        <fullName evidence="4">Uncharacterized protein</fullName>
    </submittedName>
</protein>
<gene>
    <name evidence="4" type="ordered locus">Phep_2806</name>
</gene>
<feature type="signal peptide" evidence="1">
    <location>
        <begin position="1"/>
        <end position="21"/>
    </location>
</feature>
<evidence type="ECO:0000259" key="3">
    <source>
        <dbReference type="Pfam" id="PF16586"/>
    </source>
</evidence>
<feature type="domain" description="DUF5060" evidence="3">
    <location>
        <begin position="296"/>
        <end position="360"/>
    </location>
</feature>
<feature type="domain" description="Cellulose-binding Sde182 nucleoside hydrolase-like" evidence="2">
    <location>
        <begin position="30"/>
        <end position="273"/>
    </location>
</feature>
<organism evidence="4 5">
    <name type="scientific">Pedobacter heparinus (strain ATCC 13125 / DSM 2366 / CIP 104194 / JCM 7457 / NBRC 12017 / NCIMB 9290 / NRRL B-14731 / HIM 762-3)</name>
    <dbReference type="NCBI Taxonomy" id="485917"/>
    <lineage>
        <taxon>Bacteria</taxon>
        <taxon>Pseudomonadati</taxon>
        <taxon>Bacteroidota</taxon>
        <taxon>Sphingobacteriia</taxon>
        <taxon>Sphingobacteriales</taxon>
        <taxon>Sphingobacteriaceae</taxon>
        <taxon>Pedobacter</taxon>
    </lineage>
</organism>
<dbReference type="EMBL" id="CP001681">
    <property type="protein sequence ID" value="ACU05005.1"/>
    <property type="molecule type" value="Genomic_DNA"/>
</dbReference>
<dbReference type="InterPro" id="IPR011483">
    <property type="entry name" value="Sde182_NH-like"/>
</dbReference>
<dbReference type="RefSeq" id="WP_015808616.1">
    <property type="nucleotide sequence ID" value="NC_013061.1"/>
</dbReference>
<evidence type="ECO:0000256" key="1">
    <source>
        <dbReference type="SAM" id="SignalP"/>
    </source>
</evidence>